<keyword evidence="1" id="KW-1133">Transmembrane helix</keyword>
<evidence type="ECO:0000313" key="2">
    <source>
        <dbReference type="EMBL" id="SEO44696.1"/>
    </source>
</evidence>
<sequence>MVQTQAHMRRFAVPGVVALLALVACVTLCVLVIPRGIAQGAAQADDSTLGVGDTLSVAQAGESATTFANATASTTQAVSDSGASLQKAQTRSITVSDPDPVVLLSAVDMGNVDTIQAAAQVGTTNPLPTAPLIQPDMSEEGWMSGEASAYSVSDCINADPDNPDAGRLTASGRAFSDSGVTVAVPQGQEYLLGRAVEINYNGITVVATVTDTGSFGSKYGRVLDLAGGVYKAFGYSSSSDWGVHTVSYRFL</sequence>
<dbReference type="AlphaFoldDB" id="A0A1H8PSE5"/>
<keyword evidence="1" id="KW-0812">Transmembrane</keyword>
<dbReference type="Gene3D" id="2.40.40.10">
    <property type="entry name" value="RlpA-like domain"/>
    <property type="match status" value="1"/>
</dbReference>
<dbReference type="EMBL" id="FOEC01000001">
    <property type="protein sequence ID" value="SEO44696.1"/>
    <property type="molecule type" value="Genomic_DNA"/>
</dbReference>
<keyword evidence="1" id="KW-0472">Membrane</keyword>
<organism evidence="2 3">
    <name type="scientific">Denitrobacterium detoxificans</name>
    <dbReference type="NCBI Taxonomy" id="79604"/>
    <lineage>
        <taxon>Bacteria</taxon>
        <taxon>Bacillati</taxon>
        <taxon>Actinomycetota</taxon>
        <taxon>Coriobacteriia</taxon>
        <taxon>Eggerthellales</taxon>
        <taxon>Eggerthellaceae</taxon>
        <taxon>Denitrobacterium</taxon>
    </lineage>
</organism>
<keyword evidence="3" id="KW-1185">Reference proteome</keyword>
<accession>A0A1H8PSE5</accession>
<dbReference type="Proteomes" id="UP000182975">
    <property type="component" value="Unassembled WGS sequence"/>
</dbReference>
<dbReference type="STRING" id="79604.AAY81_00445"/>
<dbReference type="InterPro" id="IPR036908">
    <property type="entry name" value="RlpA-like_sf"/>
</dbReference>
<dbReference type="SUPFAM" id="SSF50685">
    <property type="entry name" value="Barwin-like endoglucanases"/>
    <property type="match status" value="1"/>
</dbReference>
<evidence type="ECO:0000313" key="3">
    <source>
        <dbReference type="Proteomes" id="UP000182975"/>
    </source>
</evidence>
<dbReference type="RefSeq" id="WP_066660017.1">
    <property type="nucleotide sequence ID" value="NZ_FOEC01000001.1"/>
</dbReference>
<proteinExistence type="predicted"/>
<reference evidence="3" key="1">
    <citation type="submission" date="2016-10" db="EMBL/GenBank/DDBJ databases">
        <authorList>
            <person name="Varghese N."/>
        </authorList>
    </citation>
    <scope>NUCLEOTIDE SEQUENCE [LARGE SCALE GENOMIC DNA]</scope>
    <source>
        <strain evidence="3">DSM 21843</strain>
    </source>
</reference>
<name>A0A1H8PSE5_9ACTN</name>
<protein>
    <submittedName>
        <fullName evidence="2">Uncharacterized protein</fullName>
    </submittedName>
</protein>
<gene>
    <name evidence="2" type="ORF">SAMN02910314_00285</name>
</gene>
<evidence type="ECO:0000256" key="1">
    <source>
        <dbReference type="SAM" id="Phobius"/>
    </source>
</evidence>
<feature type="transmembrane region" description="Helical" evidence="1">
    <location>
        <begin position="12"/>
        <end position="33"/>
    </location>
</feature>